<dbReference type="Gene3D" id="1.10.3810.10">
    <property type="entry name" value="Biosynthetic peptidoglycan transglycosylase-like"/>
    <property type="match status" value="1"/>
</dbReference>
<dbReference type="GO" id="GO:0009002">
    <property type="term" value="F:serine-type D-Ala-D-Ala carboxypeptidase activity"/>
    <property type="evidence" value="ECO:0007669"/>
    <property type="project" value="UniProtKB-EC"/>
</dbReference>
<dbReference type="SUPFAM" id="SSF53955">
    <property type="entry name" value="Lysozyme-like"/>
    <property type="match status" value="1"/>
</dbReference>
<keyword evidence="14" id="KW-1185">Reference proteome</keyword>
<dbReference type="EMBL" id="FOGQ01000009">
    <property type="protein sequence ID" value="SES14524.1"/>
    <property type="molecule type" value="Genomic_DNA"/>
</dbReference>
<dbReference type="Proteomes" id="UP000198929">
    <property type="component" value="Unassembled WGS sequence"/>
</dbReference>
<dbReference type="PANTHER" id="PTHR32282">
    <property type="entry name" value="BINDING PROTEIN TRANSPEPTIDASE, PUTATIVE-RELATED"/>
    <property type="match status" value="1"/>
</dbReference>
<feature type="domain" description="Glycosyl transferase family 51" evidence="12">
    <location>
        <begin position="113"/>
        <end position="279"/>
    </location>
</feature>
<feature type="compositionally biased region" description="Basic residues" evidence="9">
    <location>
        <begin position="40"/>
        <end position="50"/>
    </location>
</feature>
<feature type="transmembrane region" description="Helical" evidence="10">
    <location>
        <begin position="55"/>
        <end position="80"/>
    </location>
</feature>
<dbReference type="STRING" id="1121357.SAMN05661109_02002"/>
<dbReference type="SUPFAM" id="SSF56601">
    <property type="entry name" value="beta-lactamase/transpeptidase-like"/>
    <property type="match status" value="1"/>
</dbReference>
<reference evidence="14" key="1">
    <citation type="submission" date="2016-10" db="EMBL/GenBank/DDBJ databases">
        <authorList>
            <person name="Varghese N."/>
            <person name="Submissions S."/>
        </authorList>
    </citation>
    <scope>NUCLEOTIDE SEQUENCE [LARGE SCALE GENOMIC DNA]</scope>
    <source>
        <strain evidence="14">DSM 20524</strain>
    </source>
</reference>
<keyword evidence="10" id="KW-0812">Transmembrane</keyword>
<evidence type="ECO:0000256" key="3">
    <source>
        <dbReference type="ARBA" id="ARBA00022676"/>
    </source>
</evidence>
<keyword evidence="4" id="KW-0808">Transferase</keyword>
<feature type="compositionally biased region" description="Polar residues" evidence="9">
    <location>
        <begin position="596"/>
        <end position="613"/>
    </location>
</feature>
<dbReference type="InterPro" id="IPR023346">
    <property type="entry name" value="Lysozyme-like_dom_sf"/>
</dbReference>
<keyword evidence="6" id="KW-0511">Multifunctional enzyme</keyword>
<comment type="catalytic activity">
    <reaction evidence="7">
        <text>Preferential cleavage: (Ac)2-L-Lys-D-Ala-|-D-Ala. Also transpeptidation of peptidyl-alanyl moieties that are N-acyl substituents of D-alanine.</text>
        <dbReference type="EC" id="3.4.16.4"/>
    </reaction>
</comment>
<evidence type="ECO:0000256" key="5">
    <source>
        <dbReference type="ARBA" id="ARBA00022801"/>
    </source>
</evidence>
<evidence type="ECO:0000256" key="1">
    <source>
        <dbReference type="ARBA" id="ARBA00022645"/>
    </source>
</evidence>
<evidence type="ECO:0000259" key="12">
    <source>
        <dbReference type="Pfam" id="PF00912"/>
    </source>
</evidence>
<gene>
    <name evidence="13" type="ORF">SAMN05661109_02002</name>
</gene>
<dbReference type="PANTHER" id="PTHR32282:SF34">
    <property type="entry name" value="PENICILLIN-BINDING PROTEIN 1A"/>
    <property type="match status" value="1"/>
</dbReference>
<dbReference type="InterPro" id="IPR012338">
    <property type="entry name" value="Beta-lactam/transpept-like"/>
</dbReference>
<dbReference type="InterPro" id="IPR036950">
    <property type="entry name" value="PBP_transglycosylase"/>
</dbReference>
<name>A0A1H9UZG6_9CORY</name>
<feature type="region of interest" description="Disordered" evidence="9">
    <location>
        <begin position="1"/>
        <end position="50"/>
    </location>
</feature>
<feature type="compositionally biased region" description="Polar residues" evidence="9">
    <location>
        <begin position="1"/>
        <end position="29"/>
    </location>
</feature>
<dbReference type="InterPro" id="IPR001460">
    <property type="entry name" value="PCN-bd_Tpept"/>
</dbReference>
<protein>
    <submittedName>
        <fullName evidence="13">Membrane carboxypeptidase (Penicillin-binding protein)</fullName>
    </submittedName>
</protein>
<feature type="domain" description="Penicillin-binding protein transpeptidase" evidence="11">
    <location>
        <begin position="373"/>
        <end position="659"/>
    </location>
</feature>
<evidence type="ECO:0000256" key="4">
    <source>
        <dbReference type="ARBA" id="ARBA00022679"/>
    </source>
</evidence>
<sequence length="773" mass="81215">MANNAENGGYTSNSGGQQPSRAKNSTRAGSSPAKGSSVRSKSKGKKGRKNNTRNAVLAILAVIMALMIALPLGAFAVAYVKVDVPEPQELQAAQISSIYASDSTTELARIVPPEGNREQIPLEEIPEHVQNAVLAAEDREFWTNQGFSITGFARAVMGQLTGDDSAGGGSTITQQYVKNALVGNEHSYVRKARELVYSVKMTNQWEKEDILAAYLNTVYFGRNAYGVEAAAHAYFAKPASELTVEEGALLAGVIQLPSQLDPWTNREGAEARWNYVMDGLVEMEVVDPAARQAAQFPETRNPAEYSAYTEATGANGMIKNQVIKELELIGISEQDVTNRGLQITTTIDTKVQQAALDAAHQNLAPLQDDARAAVVVVEPGTGAVRGYYGGDDAAGWDYADAALQTGSTFKIFGLAAALQQGIPLSATYDSSAVKLPGSNIVVENWDGGSAGYTTIAEALKHSHNTSFIRLQNDLANTTQDTADMAHALGMARSLPGIPKTLTENGKQPYEGIILGQYQSRALDMATAVATLANHGVWHPTHFVERVETIDGEVLYQFDSEYSERRVSAQVADATINAMEPVAAYSYGSLAGGRPSASKTGTSQLGDTGTNKDTWMVGTTPQLTAAVWVGTADNTSAIFNQWGGNMYGSGAATDIWKQVLDTSLQGQEVVQFPRADPIFWGVNGAGYTGGGYASGYSSGYGSGSGTSSGTGTADGGAGSSVELAPAPEPAPDPAQAPAPEPAPAPESAPAPAPDPAPIPVPDIAEILDGIDIGL</sequence>
<keyword evidence="5" id="KW-0378">Hydrolase</keyword>
<evidence type="ECO:0000313" key="14">
    <source>
        <dbReference type="Proteomes" id="UP000198929"/>
    </source>
</evidence>
<evidence type="ECO:0000256" key="10">
    <source>
        <dbReference type="SAM" id="Phobius"/>
    </source>
</evidence>
<feature type="compositionally biased region" description="Pro residues" evidence="9">
    <location>
        <begin position="725"/>
        <end position="759"/>
    </location>
</feature>
<dbReference type="GO" id="GO:0009252">
    <property type="term" value="P:peptidoglycan biosynthetic process"/>
    <property type="evidence" value="ECO:0007669"/>
    <property type="project" value="TreeGrafter"/>
</dbReference>
<feature type="region of interest" description="Disordered" evidence="9">
    <location>
        <begin position="591"/>
        <end position="613"/>
    </location>
</feature>
<dbReference type="GO" id="GO:0030288">
    <property type="term" value="C:outer membrane-bounded periplasmic space"/>
    <property type="evidence" value="ECO:0007669"/>
    <property type="project" value="TreeGrafter"/>
</dbReference>
<dbReference type="GO" id="GO:0008658">
    <property type="term" value="F:penicillin binding"/>
    <property type="evidence" value="ECO:0007669"/>
    <property type="project" value="InterPro"/>
</dbReference>
<dbReference type="GO" id="GO:0006508">
    <property type="term" value="P:proteolysis"/>
    <property type="evidence" value="ECO:0007669"/>
    <property type="project" value="UniProtKB-KW"/>
</dbReference>
<keyword evidence="10" id="KW-0472">Membrane</keyword>
<keyword evidence="2" id="KW-0645">Protease</keyword>
<keyword evidence="1 13" id="KW-0121">Carboxypeptidase</keyword>
<dbReference type="Pfam" id="PF00912">
    <property type="entry name" value="Transgly"/>
    <property type="match status" value="1"/>
</dbReference>
<accession>A0A1H9UZG6</accession>
<feature type="region of interest" description="Disordered" evidence="9">
    <location>
        <begin position="699"/>
        <end position="773"/>
    </location>
</feature>
<dbReference type="Pfam" id="PF00905">
    <property type="entry name" value="Transpeptidase"/>
    <property type="match status" value="1"/>
</dbReference>
<evidence type="ECO:0000256" key="7">
    <source>
        <dbReference type="ARBA" id="ARBA00034000"/>
    </source>
</evidence>
<dbReference type="GO" id="GO:0008955">
    <property type="term" value="F:peptidoglycan glycosyltransferase activity"/>
    <property type="evidence" value="ECO:0007669"/>
    <property type="project" value="UniProtKB-EC"/>
</dbReference>
<evidence type="ECO:0000259" key="11">
    <source>
        <dbReference type="Pfam" id="PF00905"/>
    </source>
</evidence>
<evidence type="ECO:0000256" key="8">
    <source>
        <dbReference type="ARBA" id="ARBA00049902"/>
    </source>
</evidence>
<dbReference type="Gene3D" id="3.40.710.10">
    <property type="entry name" value="DD-peptidase/beta-lactamase superfamily"/>
    <property type="match status" value="1"/>
</dbReference>
<dbReference type="AlphaFoldDB" id="A0A1H9UZG6"/>
<comment type="catalytic activity">
    <reaction evidence="8">
        <text>[GlcNAc-(1-&gt;4)-Mur2Ac(oyl-L-Ala-gamma-D-Glu-L-Lys-D-Ala-D-Ala)](n)-di-trans,octa-cis-undecaprenyl diphosphate + beta-D-GlcNAc-(1-&gt;4)-Mur2Ac(oyl-L-Ala-gamma-D-Glu-L-Lys-D-Ala-D-Ala)-di-trans,octa-cis-undecaprenyl diphosphate = [GlcNAc-(1-&gt;4)-Mur2Ac(oyl-L-Ala-gamma-D-Glu-L-Lys-D-Ala-D-Ala)](n+1)-di-trans,octa-cis-undecaprenyl diphosphate + di-trans,octa-cis-undecaprenyl diphosphate + H(+)</text>
        <dbReference type="Rhea" id="RHEA:23708"/>
        <dbReference type="Rhea" id="RHEA-COMP:9602"/>
        <dbReference type="Rhea" id="RHEA-COMP:9603"/>
        <dbReference type="ChEBI" id="CHEBI:15378"/>
        <dbReference type="ChEBI" id="CHEBI:58405"/>
        <dbReference type="ChEBI" id="CHEBI:60033"/>
        <dbReference type="ChEBI" id="CHEBI:78435"/>
        <dbReference type="EC" id="2.4.99.28"/>
    </reaction>
</comment>
<organism evidence="13 14">
    <name type="scientific">Corynebacterium cystitidis DSM 20524</name>
    <dbReference type="NCBI Taxonomy" id="1121357"/>
    <lineage>
        <taxon>Bacteria</taxon>
        <taxon>Bacillati</taxon>
        <taxon>Actinomycetota</taxon>
        <taxon>Actinomycetes</taxon>
        <taxon>Mycobacteriales</taxon>
        <taxon>Corynebacteriaceae</taxon>
        <taxon>Corynebacterium</taxon>
    </lineage>
</organism>
<evidence type="ECO:0000313" key="13">
    <source>
        <dbReference type="EMBL" id="SES14524.1"/>
    </source>
</evidence>
<proteinExistence type="predicted"/>
<dbReference type="InterPro" id="IPR001264">
    <property type="entry name" value="Glyco_trans_51"/>
</dbReference>
<keyword evidence="10" id="KW-1133">Transmembrane helix</keyword>
<dbReference type="InterPro" id="IPR050396">
    <property type="entry name" value="Glycosyltr_51/Transpeptidase"/>
</dbReference>
<keyword evidence="3" id="KW-0328">Glycosyltransferase</keyword>
<feature type="compositionally biased region" description="Gly residues" evidence="9">
    <location>
        <begin position="699"/>
        <end position="717"/>
    </location>
</feature>
<evidence type="ECO:0000256" key="2">
    <source>
        <dbReference type="ARBA" id="ARBA00022670"/>
    </source>
</evidence>
<evidence type="ECO:0000256" key="9">
    <source>
        <dbReference type="SAM" id="MobiDB-lite"/>
    </source>
</evidence>
<evidence type="ECO:0000256" key="6">
    <source>
        <dbReference type="ARBA" id="ARBA00023268"/>
    </source>
</evidence>